<evidence type="ECO:0000313" key="2">
    <source>
        <dbReference type="EMBL" id="GEM09589.1"/>
    </source>
</evidence>
<dbReference type="Proteomes" id="UP000321518">
    <property type="component" value="Unassembled WGS sequence"/>
</dbReference>
<dbReference type="OrthoDB" id="3258416at2759"/>
<feature type="compositionally biased region" description="Polar residues" evidence="1">
    <location>
        <begin position="468"/>
        <end position="488"/>
    </location>
</feature>
<protein>
    <submittedName>
        <fullName evidence="2">Proteophosphoglycan ppg4</fullName>
    </submittedName>
</protein>
<feature type="compositionally biased region" description="Pro residues" evidence="1">
    <location>
        <begin position="309"/>
        <end position="325"/>
    </location>
</feature>
<feature type="compositionally biased region" description="Acidic residues" evidence="1">
    <location>
        <begin position="414"/>
        <end position="425"/>
    </location>
</feature>
<name>A0A511KGU0_RHOTO</name>
<dbReference type="EMBL" id="BJWK01000008">
    <property type="protein sequence ID" value="GEM09589.1"/>
    <property type="molecule type" value="Genomic_DNA"/>
</dbReference>
<feature type="compositionally biased region" description="Polar residues" evidence="1">
    <location>
        <begin position="505"/>
        <end position="528"/>
    </location>
</feature>
<feature type="region of interest" description="Disordered" evidence="1">
    <location>
        <begin position="351"/>
        <end position="584"/>
    </location>
</feature>
<reference evidence="2 3" key="1">
    <citation type="submission" date="2019-07" db="EMBL/GenBank/DDBJ databases">
        <title>Rhodotorula toruloides NBRC10032 genome sequencing.</title>
        <authorList>
            <person name="Shida Y."/>
            <person name="Takaku H."/>
            <person name="Ogasawara W."/>
            <person name="Mori K."/>
        </authorList>
    </citation>
    <scope>NUCLEOTIDE SEQUENCE [LARGE SCALE GENOMIC DNA]</scope>
    <source>
        <strain evidence="2 3">NBRC10032</strain>
    </source>
</reference>
<feature type="compositionally biased region" description="Acidic residues" evidence="1">
    <location>
        <begin position="387"/>
        <end position="397"/>
    </location>
</feature>
<accession>A0A511KGU0</accession>
<organism evidence="2 3">
    <name type="scientific">Rhodotorula toruloides</name>
    <name type="common">Yeast</name>
    <name type="synonym">Rhodosporidium toruloides</name>
    <dbReference type="NCBI Taxonomy" id="5286"/>
    <lineage>
        <taxon>Eukaryota</taxon>
        <taxon>Fungi</taxon>
        <taxon>Dikarya</taxon>
        <taxon>Basidiomycota</taxon>
        <taxon>Pucciniomycotina</taxon>
        <taxon>Microbotryomycetes</taxon>
        <taxon>Sporidiobolales</taxon>
        <taxon>Sporidiobolaceae</taxon>
        <taxon>Rhodotorula</taxon>
    </lineage>
</organism>
<feature type="region of interest" description="Disordered" evidence="1">
    <location>
        <begin position="229"/>
        <end position="336"/>
    </location>
</feature>
<feature type="compositionally biased region" description="Low complexity" evidence="1">
    <location>
        <begin position="276"/>
        <end position="302"/>
    </location>
</feature>
<feature type="compositionally biased region" description="Low complexity" evidence="1">
    <location>
        <begin position="546"/>
        <end position="573"/>
    </location>
</feature>
<sequence length="629" mass="65964">MLIPPSSPEQEHNIKANGKTDALVAALAQKLGLKDAAEAPEAQLSTSEDKAASKAATMSAKALRDAATPAKGAPQIVYATSPGTKATVAILVTTVKELQSQLALTQATPSSPKISRSHVVQLIDSSIAAHRDEMQTELEQRFDASREQHVALQNDVNAIGTRLDSYGTTVGEVRSSLDDQKQTLQGSIDVLRRDLMSRLDTLAQAQPAPPAGPAKSPVAEPRQRQITFASPTLSDAPPTETLISFSSPVAFSSGTDITPRRRPSVTSRKATPFRITTPAADAADSPASALPSHMIAAAASAARRNPRSTPGPEPQSPVGPAPPPSLGKRSRDENVSDLSIEVEAVVAAAELREPNTSPDFLSGFFTAPTSAKKEDGHSRKRLRIVEPEEEDGEDEVVDSFGQQTKDIQALTTETEGDDESDEEEVREYLVKTKTGDSPSPVKRRSSIHDPDFFAGLAPSPAARRSRSGGVNENVGSLASPGPGTTATGRSPLPTLSLAFPLVSPGSKSLSFKSFGTPNTTKTSSSSLFAASDKANRSPAPVSLFGSASQSRPRARSSTLSLSARKGRPASLAAPPTPPAPRTLFGTERFDFDEEAGEVEEGSRFGEGVFEGEAVSVGGSPVKGWAAFAA</sequence>
<feature type="compositionally biased region" description="Polar residues" evidence="1">
    <location>
        <begin position="241"/>
        <end position="256"/>
    </location>
</feature>
<evidence type="ECO:0000256" key="1">
    <source>
        <dbReference type="SAM" id="MobiDB-lite"/>
    </source>
</evidence>
<proteinExistence type="predicted"/>
<evidence type="ECO:0000313" key="3">
    <source>
        <dbReference type="Proteomes" id="UP000321518"/>
    </source>
</evidence>
<gene>
    <name evidence="2" type="ORF">Rt10032_c08g3606</name>
</gene>
<feature type="region of interest" description="Disordered" evidence="1">
    <location>
        <begin position="36"/>
        <end position="57"/>
    </location>
</feature>
<feature type="compositionally biased region" description="Polar residues" evidence="1">
    <location>
        <begin position="400"/>
        <end position="410"/>
    </location>
</feature>
<dbReference type="AlphaFoldDB" id="A0A511KGU0"/>
<comment type="caution">
    <text evidence="2">The sequence shown here is derived from an EMBL/GenBank/DDBJ whole genome shotgun (WGS) entry which is preliminary data.</text>
</comment>